<evidence type="ECO:0000313" key="3">
    <source>
        <dbReference type="Proteomes" id="UP001597519"/>
    </source>
</evidence>
<dbReference type="RefSeq" id="WP_377773650.1">
    <property type="nucleotide sequence ID" value="NZ_JBHUOQ010000003.1"/>
</dbReference>
<dbReference type="Pfam" id="PF17261">
    <property type="entry name" value="DUF5327"/>
    <property type="match status" value="1"/>
</dbReference>
<evidence type="ECO:0000313" key="2">
    <source>
        <dbReference type="EMBL" id="MFD2830530.1"/>
    </source>
</evidence>
<dbReference type="EMBL" id="JBHUOQ010000003">
    <property type="protein sequence ID" value="MFD2830530.1"/>
    <property type="molecule type" value="Genomic_DNA"/>
</dbReference>
<name>A0ABW5WXA0_9STAP</name>
<evidence type="ECO:0000256" key="1">
    <source>
        <dbReference type="SAM" id="MobiDB-lite"/>
    </source>
</evidence>
<organism evidence="2 3">
    <name type="scientific">Corticicoccus populi</name>
    <dbReference type="NCBI Taxonomy" id="1812821"/>
    <lineage>
        <taxon>Bacteria</taxon>
        <taxon>Bacillati</taxon>
        <taxon>Bacillota</taxon>
        <taxon>Bacilli</taxon>
        <taxon>Bacillales</taxon>
        <taxon>Staphylococcaceae</taxon>
        <taxon>Corticicoccus</taxon>
    </lineage>
</organism>
<gene>
    <name evidence="2" type="ORF">ACFSX4_08660</name>
</gene>
<protein>
    <submittedName>
        <fullName evidence="2">DUF5327 family protein</fullName>
    </submittedName>
</protein>
<comment type="caution">
    <text evidence="2">The sequence shown here is derived from an EMBL/GenBank/DDBJ whole genome shotgun (WGS) entry which is preliminary data.</text>
</comment>
<feature type="region of interest" description="Disordered" evidence="1">
    <location>
        <begin position="42"/>
        <end position="101"/>
    </location>
</feature>
<keyword evidence="3" id="KW-1185">Reference proteome</keyword>
<proteinExistence type="predicted"/>
<reference evidence="3" key="1">
    <citation type="journal article" date="2019" name="Int. J. Syst. Evol. Microbiol.">
        <title>The Global Catalogue of Microorganisms (GCM) 10K type strain sequencing project: providing services to taxonomists for standard genome sequencing and annotation.</title>
        <authorList>
            <consortium name="The Broad Institute Genomics Platform"/>
            <consortium name="The Broad Institute Genome Sequencing Center for Infectious Disease"/>
            <person name="Wu L."/>
            <person name="Ma J."/>
        </authorList>
    </citation>
    <scope>NUCLEOTIDE SEQUENCE [LARGE SCALE GENOMIC DNA]</scope>
    <source>
        <strain evidence="3">KCTC 33575</strain>
    </source>
</reference>
<dbReference type="InterPro" id="IPR035218">
    <property type="entry name" value="DUF5327"/>
</dbReference>
<sequence length="101" mass="11073">MKEKIITQLKQEIALIESAAGAETDRHIYAAERLLNLLKESPDSVSTARMSEKDISSNDQRMLELMGGKPQKKAQAGKNSLGGERKTTDDGFGNGDSIFDF</sequence>
<accession>A0ABW5WXA0</accession>
<dbReference type="Proteomes" id="UP001597519">
    <property type="component" value="Unassembled WGS sequence"/>
</dbReference>
<feature type="compositionally biased region" description="Low complexity" evidence="1">
    <location>
        <begin position="67"/>
        <end position="78"/>
    </location>
</feature>